<keyword evidence="2" id="KW-0812">Transmembrane</keyword>
<name>A0A0L6UDQ0_9BASI</name>
<dbReference type="VEuPathDB" id="FungiDB:VP01_769g4"/>
<feature type="transmembrane region" description="Helical" evidence="2">
    <location>
        <begin position="504"/>
        <end position="524"/>
    </location>
</feature>
<evidence type="ECO:0000256" key="2">
    <source>
        <dbReference type="SAM" id="Phobius"/>
    </source>
</evidence>
<feature type="transmembrane region" description="Helical" evidence="2">
    <location>
        <begin position="467"/>
        <end position="492"/>
    </location>
</feature>
<feature type="transmembrane region" description="Helical" evidence="2">
    <location>
        <begin position="544"/>
        <end position="566"/>
    </location>
</feature>
<reference evidence="3 4" key="1">
    <citation type="submission" date="2015-08" db="EMBL/GenBank/DDBJ databases">
        <title>Next Generation Sequencing and Analysis of the Genome of Puccinia sorghi L Schw, the Causal Agent of Maize Common Rust.</title>
        <authorList>
            <person name="Rochi L."/>
            <person name="Burguener G."/>
            <person name="Darino M."/>
            <person name="Turjanski A."/>
            <person name="Kreff E."/>
            <person name="Dieguez M.J."/>
            <person name="Sacco F."/>
        </authorList>
    </citation>
    <scope>NUCLEOTIDE SEQUENCE [LARGE SCALE GENOMIC DNA]</scope>
    <source>
        <strain evidence="3 4">RO10H11247</strain>
    </source>
</reference>
<accession>A0A0L6UDQ0</accession>
<feature type="transmembrane region" description="Helical" evidence="2">
    <location>
        <begin position="619"/>
        <end position="641"/>
    </location>
</feature>
<dbReference type="AlphaFoldDB" id="A0A0L6UDQ0"/>
<feature type="compositionally biased region" description="Polar residues" evidence="1">
    <location>
        <begin position="165"/>
        <end position="178"/>
    </location>
</feature>
<protein>
    <submittedName>
        <fullName evidence="3">Uncharacterized protein</fullName>
    </submittedName>
</protein>
<comment type="caution">
    <text evidence="3">The sequence shown here is derived from an EMBL/GenBank/DDBJ whole genome shotgun (WGS) entry which is preliminary data.</text>
</comment>
<dbReference type="Proteomes" id="UP000037035">
    <property type="component" value="Unassembled WGS sequence"/>
</dbReference>
<keyword evidence="2" id="KW-0472">Membrane</keyword>
<evidence type="ECO:0000313" key="4">
    <source>
        <dbReference type="Proteomes" id="UP000037035"/>
    </source>
</evidence>
<feature type="transmembrane region" description="Helical" evidence="2">
    <location>
        <begin position="586"/>
        <end position="607"/>
    </location>
</feature>
<feature type="region of interest" description="Disordered" evidence="1">
    <location>
        <begin position="165"/>
        <end position="188"/>
    </location>
</feature>
<dbReference type="EMBL" id="LAVV01013160">
    <property type="protein sequence ID" value="KNZ45925.1"/>
    <property type="molecule type" value="Genomic_DNA"/>
</dbReference>
<evidence type="ECO:0000256" key="1">
    <source>
        <dbReference type="SAM" id="MobiDB-lite"/>
    </source>
</evidence>
<keyword evidence="4" id="KW-1185">Reference proteome</keyword>
<keyword evidence="2" id="KW-1133">Transmembrane helix</keyword>
<organism evidence="3 4">
    <name type="scientific">Puccinia sorghi</name>
    <dbReference type="NCBI Taxonomy" id="27349"/>
    <lineage>
        <taxon>Eukaryota</taxon>
        <taxon>Fungi</taxon>
        <taxon>Dikarya</taxon>
        <taxon>Basidiomycota</taxon>
        <taxon>Pucciniomycotina</taxon>
        <taxon>Pucciniomycetes</taxon>
        <taxon>Pucciniales</taxon>
        <taxon>Pucciniaceae</taxon>
        <taxon>Puccinia</taxon>
    </lineage>
</organism>
<gene>
    <name evidence="3" type="ORF">VP01_769g4</name>
</gene>
<sequence>MLLSLNSMSCEEIAQCFLSKDSALLCSDIAGSFNRLYHEGTPLVVSRCSKCAIARMAMMGSRLELSEDSSWSSSISPLPPFTKQPSEPKSHLCTFFFSSNILPLNSCTWHSRIWEDLVSFLSIILRLSFLNSIFFLSFHLSGCSHTTLLPSQHCTITFTKENGSLNQGRNGFNRGSSSQEEEKKEKERKKGILTIQILHSFSQTTKISFLSHVSKQLCGDGNKTSVRGDLLTKSAALEEALHEGKELVPGNMGQTELRLWNISWNIFCPCYNQMEEIVLYSNQNISSDDYSQFFIPLLPPIAENGKDCTKGTQNQQVEENGTDNLNTKFSEPGKSAEANLEDIDKMNKCCPLTIYSEVPCTPNPSDGSCPYANQNPSHKKGPSKQKTEKVNSSISTAYQVTSSKKYQFFDLNTTQLTAQFDWECDKHKKEKIEYFIGKKRSMRRIEINPLASSTTTLKSLFPCFTLLVFHALVLFYVHLVFYSPCFIILCHMDSSFFIPICDHTLSFFFLSVEFSFPIFCFPQTQIGPSLLFPSLVFLRTDHSFIGSYYSYILYIPCLHQYPVWFLNISFISPSIYTRSLGINKHFLALVIASLRITVVTYLTYLVYTTIRLFLTHNLNYLPLFHTLFTPIKALLIHPVFFQSKNMTHILYIDIMKNWYLSEEKRREGFIG</sequence>
<proteinExistence type="predicted"/>
<evidence type="ECO:0000313" key="3">
    <source>
        <dbReference type="EMBL" id="KNZ45925.1"/>
    </source>
</evidence>